<evidence type="ECO:0000313" key="20">
    <source>
        <dbReference type="Proteomes" id="UP001597112"/>
    </source>
</evidence>
<dbReference type="InterPro" id="IPR039426">
    <property type="entry name" value="TonB-dep_rcpt-like"/>
</dbReference>
<feature type="chain" id="PRO_5045732776" evidence="16">
    <location>
        <begin position="23"/>
        <end position="817"/>
    </location>
</feature>
<organism evidence="19 20">
    <name type="scientific">Ohtaekwangia kribbensis</name>
    <dbReference type="NCBI Taxonomy" id="688913"/>
    <lineage>
        <taxon>Bacteria</taxon>
        <taxon>Pseudomonadati</taxon>
        <taxon>Bacteroidota</taxon>
        <taxon>Cytophagia</taxon>
        <taxon>Cytophagales</taxon>
        <taxon>Fulvivirgaceae</taxon>
        <taxon>Ohtaekwangia</taxon>
    </lineage>
</organism>
<dbReference type="Gene3D" id="2.40.170.20">
    <property type="entry name" value="TonB-dependent receptor, beta-barrel domain"/>
    <property type="match status" value="1"/>
</dbReference>
<dbReference type="RefSeq" id="WP_377580613.1">
    <property type="nucleotide sequence ID" value="NZ_JBHTKA010000007.1"/>
</dbReference>
<reference evidence="20" key="1">
    <citation type="journal article" date="2019" name="Int. J. Syst. Evol. Microbiol.">
        <title>The Global Catalogue of Microorganisms (GCM) 10K type strain sequencing project: providing services to taxonomists for standard genome sequencing and annotation.</title>
        <authorList>
            <consortium name="The Broad Institute Genomics Platform"/>
            <consortium name="The Broad Institute Genome Sequencing Center for Infectious Disease"/>
            <person name="Wu L."/>
            <person name="Ma J."/>
        </authorList>
    </citation>
    <scope>NUCLEOTIDE SEQUENCE [LARGE SCALE GENOMIC DNA]</scope>
    <source>
        <strain evidence="20">CCUG 58938</strain>
    </source>
</reference>
<evidence type="ECO:0000256" key="10">
    <source>
        <dbReference type="ARBA" id="ARBA00023077"/>
    </source>
</evidence>
<evidence type="ECO:0000256" key="7">
    <source>
        <dbReference type="ARBA" id="ARBA00022729"/>
    </source>
</evidence>
<keyword evidence="6 14" id="KW-0812">Transmembrane</keyword>
<gene>
    <name evidence="19" type="ORF">ACFQ21_17695</name>
</gene>
<evidence type="ECO:0000256" key="13">
    <source>
        <dbReference type="ARBA" id="ARBA00023237"/>
    </source>
</evidence>
<dbReference type="EMBL" id="JBHTKA010000007">
    <property type="protein sequence ID" value="MFD1001166.1"/>
    <property type="molecule type" value="Genomic_DNA"/>
</dbReference>
<dbReference type="Gene3D" id="2.170.130.10">
    <property type="entry name" value="TonB-dependent receptor, plug domain"/>
    <property type="match status" value="1"/>
</dbReference>
<keyword evidence="3 14" id="KW-0813">Transport</keyword>
<protein>
    <submittedName>
        <fullName evidence="19">TonB-dependent siderophore receptor</fullName>
    </submittedName>
</protein>
<dbReference type="Pfam" id="PF13715">
    <property type="entry name" value="CarbopepD_reg_2"/>
    <property type="match status" value="1"/>
</dbReference>
<evidence type="ECO:0000256" key="14">
    <source>
        <dbReference type="PROSITE-ProRule" id="PRU01360"/>
    </source>
</evidence>
<dbReference type="InterPro" id="IPR000531">
    <property type="entry name" value="Beta-barrel_TonB"/>
</dbReference>
<keyword evidence="10 15" id="KW-0798">TonB box</keyword>
<keyword evidence="7 16" id="KW-0732">Signal</keyword>
<dbReference type="InterPro" id="IPR036942">
    <property type="entry name" value="Beta-barrel_TonB_sf"/>
</dbReference>
<accession>A0ABW3K5S4</accession>
<evidence type="ECO:0000259" key="17">
    <source>
        <dbReference type="Pfam" id="PF00593"/>
    </source>
</evidence>
<dbReference type="SUPFAM" id="SSF49464">
    <property type="entry name" value="Carboxypeptidase regulatory domain-like"/>
    <property type="match status" value="1"/>
</dbReference>
<evidence type="ECO:0000256" key="4">
    <source>
        <dbReference type="ARBA" id="ARBA00022452"/>
    </source>
</evidence>
<evidence type="ECO:0000256" key="9">
    <source>
        <dbReference type="ARBA" id="ARBA00023065"/>
    </source>
</evidence>
<evidence type="ECO:0000256" key="5">
    <source>
        <dbReference type="ARBA" id="ARBA00022496"/>
    </source>
</evidence>
<evidence type="ECO:0000256" key="16">
    <source>
        <dbReference type="SAM" id="SignalP"/>
    </source>
</evidence>
<keyword evidence="8" id="KW-0408">Iron</keyword>
<dbReference type="PANTHER" id="PTHR32552:SF68">
    <property type="entry name" value="FERRICHROME OUTER MEMBRANE TRANSPORTER_PHAGE RECEPTOR"/>
    <property type="match status" value="1"/>
</dbReference>
<dbReference type="InterPro" id="IPR008969">
    <property type="entry name" value="CarboxyPept-like_regulatory"/>
</dbReference>
<dbReference type="Gene3D" id="2.60.40.1120">
    <property type="entry name" value="Carboxypeptidase-like, regulatory domain"/>
    <property type="match status" value="1"/>
</dbReference>
<dbReference type="PANTHER" id="PTHR32552">
    <property type="entry name" value="FERRICHROME IRON RECEPTOR-RELATED"/>
    <property type="match status" value="1"/>
</dbReference>
<name>A0ABW3K5S4_9BACT</name>
<dbReference type="NCBIfam" id="TIGR01783">
    <property type="entry name" value="TonB-siderophor"/>
    <property type="match status" value="1"/>
</dbReference>
<proteinExistence type="inferred from homology"/>
<comment type="caution">
    <text evidence="19">The sequence shown here is derived from an EMBL/GenBank/DDBJ whole genome shotgun (WGS) entry which is preliminary data.</text>
</comment>
<dbReference type="CDD" id="cd01347">
    <property type="entry name" value="ligand_gated_channel"/>
    <property type="match status" value="1"/>
</dbReference>
<evidence type="ECO:0000259" key="18">
    <source>
        <dbReference type="Pfam" id="PF07715"/>
    </source>
</evidence>
<evidence type="ECO:0000256" key="15">
    <source>
        <dbReference type="RuleBase" id="RU003357"/>
    </source>
</evidence>
<comment type="subcellular location">
    <subcellularLocation>
        <location evidence="1 14">Cell outer membrane</location>
        <topology evidence="1 14">Multi-pass membrane protein</topology>
    </subcellularLocation>
</comment>
<evidence type="ECO:0000256" key="8">
    <source>
        <dbReference type="ARBA" id="ARBA00023004"/>
    </source>
</evidence>
<keyword evidence="11 14" id="KW-0472">Membrane</keyword>
<sequence>MKYLYSLLFIQVLFFAGTSAYAQSGKIKGTVKDAQGQVLPGATILVEDNRTGTSSDASGNFEITIKPGQYRLAVSMVGFETIYSDVTVTDGEVTVVDAPLTESKNVLQQVEIIGRKEQSYKNTSSFVGSKTELNSKDLPQSVSFITKELISDQGQMRVGEVVKNMSGVNQFTFYDDITIRGFRINGQSNTQLLNGLRTSSGFWKQPLANYLERVEVLKGPSSALFGNASPGGVLNRVTKKPLDYNRKSLDFSFGSFNTFRALADFTGPMNTERTLLYRLNIGYEDANSFRELQFDKNLVIAPSVSFLPTEKTRLNFDIIYNQSNSRLDRGQAVNTNDLYSTPTSRALSSANDYLNENTYNISASLNHYFTEKLSVTLAYLKTGYNEDLLEHRSANGYAVDGDSAIIEDKVAMQVFQRKRRRYIDNVSVFFNYAATTGALEHKMLVGYDYSQDQVPTGGSQLTASGYRNAANNGFIATYNPAKKSNYLLDKDGNPVPNAAHFNLSDPIGSQLLKDISKYFFTPRSFDPTFYELHGIYAQDLIKLGKFQALLGFRYEKYIDKENYLKATEKKVRQEAFLPRVGLVYELLPQINLYGTYVEGYNPQTASSISNPNAGGPFDPLMSNMFEAGAKSEWFNKQLAVTVGVYRIEQKNTLYNASDATNPDLLRQVGKELSKGIEFDAVGHITPNWSILATYSHNVAHITESPVEAEVGRQKPNAPKNTASIWTRYSISHGAFEGLGFGLGSNYIDERVLSINANQTVPSYILVDAGLYYTVNKVRVQFNMNNIFDKTYWVGGYDYVRLFPGKPRNFLVTIGYTF</sequence>
<dbReference type="Pfam" id="PF00593">
    <property type="entry name" value="TonB_dep_Rec_b-barrel"/>
    <property type="match status" value="1"/>
</dbReference>
<keyword evidence="4 14" id="KW-1134">Transmembrane beta strand</keyword>
<evidence type="ECO:0000256" key="6">
    <source>
        <dbReference type="ARBA" id="ARBA00022692"/>
    </source>
</evidence>
<feature type="domain" description="TonB-dependent receptor-like beta-barrel" evidence="17">
    <location>
        <begin position="309"/>
        <end position="786"/>
    </location>
</feature>
<evidence type="ECO:0000256" key="2">
    <source>
        <dbReference type="ARBA" id="ARBA00009810"/>
    </source>
</evidence>
<dbReference type="InterPro" id="IPR037066">
    <property type="entry name" value="Plug_dom_sf"/>
</dbReference>
<feature type="domain" description="TonB-dependent receptor plug" evidence="18">
    <location>
        <begin position="136"/>
        <end position="233"/>
    </location>
</feature>
<keyword evidence="13 14" id="KW-0998">Cell outer membrane</keyword>
<keyword evidence="12 19" id="KW-0675">Receptor</keyword>
<dbReference type="InterPro" id="IPR010105">
    <property type="entry name" value="TonB_sidphr_rcpt"/>
</dbReference>
<keyword evidence="5" id="KW-0410">Iron transport</keyword>
<feature type="signal peptide" evidence="16">
    <location>
        <begin position="1"/>
        <end position="22"/>
    </location>
</feature>
<keyword evidence="20" id="KW-1185">Reference proteome</keyword>
<dbReference type="Proteomes" id="UP001597112">
    <property type="component" value="Unassembled WGS sequence"/>
</dbReference>
<evidence type="ECO:0000256" key="1">
    <source>
        <dbReference type="ARBA" id="ARBA00004571"/>
    </source>
</evidence>
<keyword evidence="9" id="KW-0406">Ion transport</keyword>
<evidence type="ECO:0000256" key="12">
    <source>
        <dbReference type="ARBA" id="ARBA00023170"/>
    </source>
</evidence>
<comment type="similarity">
    <text evidence="2 14 15">Belongs to the TonB-dependent receptor family.</text>
</comment>
<evidence type="ECO:0000256" key="3">
    <source>
        <dbReference type="ARBA" id="ARBA00022448"/>
    </source>
</evidence>
<dbReference type="Pfam" id="PF07715">
    <property type="entry name" value="Plug"/>
    <property type="match status" value="1"/>
</dbReference>
<dbReference type="InterPro" id="IPR012910">
    <property type="entry name" value="Plug_dom"/>
</dbReference>
<dbReference type="SUPFAM" id="SSF56935">
    <property type="entry name" value="Porins"/>
    <property type="match status" value="1"/>
</dbReference>
<evidence type="ECO:0000256" key="11">
    <source>
        <dbReference type="ARBA" id="ARBA00023136"/>
    </source>
</evidence>
<evidence type="ECO:0000313" key="19">
    <source>
        <dbReference type="EMBL" id="MFD1001166.1"/>
    </source>
</evidence>
<dbReference type="PROSITE" id="PS52016">
    <property type="entry name" value="TONB_DEPENDENT_REC_3"/>
    <property type="match status" value="1"/>
</dbReference>